<name>A0A1V4SVJ2_9CLOT</name>
<feature type="short sequence motif" description="DGA/G" evidence="4">
    <location>
        <begin position="157"/>
        <end position="159"/>
    </location>
</feature>
<dbReference type="InterPro" id="IPR045943">
    <property type="entry name" value="DUF6363"/>
</dbReference>
<feature type="domain" description="PNPLA" evidence="5">
    <location>
        <begin position="4"/>
        <end position="170"/>
    </location>
</feature>
<organism evidence="6 7">
    <name type="scientific">Clostridium thermobutyricum DSM 4928</name>
    <dbReference type="NCBI Taxonomy" id="1121339"/>
    <lineage>
        <taxon>Bacteria</taxon>
        <taxon>Bacillati</taxon>
        <taxon>Bacillota</taxon>
        <taxon>Clostridia</taxon>
        <taxon>Eubacteriales</taxon>
        <taxon>Clostridiaceae</taxon>
        <taxon>Clostridium</taxon>
    </lineage>
</organism>
<feature type="active site" description="Proton acceptor" evidence="4">
    <location>
        <position position="157"/>
    </location>
</feature>
<keyword evidence="1 4" id="KW-0378">Hydrolase</keyword>
<evidence type="ECO:0000256" key="3">
    <source>
        <dbReference type="ARBA" id="ARBA00023098"/>
    </source>
</evidence>
<proteinExistence type="predicted"/>
<dbReference type="Pfam" id="PF19890">
    <property type="entry name" value="DUF6363"/>
    <property type="match status" value="1"/>
</dbReference>
<dbReference type="InterPro" id="IPR050301">
    <property type="entry name" value="NTE"/>
</dbReference>
<reference evidence="6 7" key="1">
    <citation type="submission" date="2016-02" db="EMBL/GenBank/DDBJ databases">
        <title>Genome sequence of Clostridium thermobutyricum DSM 4928.</title>
        <authorList>
            <person name="Poehlein A."/>
            <person name="Daniel R."/>
        </authorList>
    </citation>
    <scope>NUCLEOTIDE SEQUENCE [LARGE SCALE GENOMIC DNA]</scope>
    <source>
        <strain evidence="6 7">DSM 4928</strain>
    </source>
</reference>
<dbReference type="EMBL" id="LTAY01000037">
    <property type="protein sequence ID" value="OPX48025.1"/>
    <property type="molecule type" value="Genomic_DNA"/>
</dbReference>
<dbReference type="PROSITE" id="PS51635">
    <property type="entry name" value="PNPLA"/>
    <property type="match status" value="1"/>
</dbReference>
<comment type="caution">
    <text evidence="4">Lacks conserved residue(s) required for the propagation of feature annotation.</text>
</comment>
<accession>A0A1V4SVJ2</accession>
<dbReference type="PANTHER" id="PTHR14226:SF25">
    <property type="entry name" value="PHOSPHOESTERASE"/>
    <property type="match status" value="1"/>
</dbReference>
<keyword evidence="2 4" id="KW-0442">Lipid degradation</keyword>
<dbReference type="AlphaFoldDB" id="A0A1V4SVJ2"/>
<evidence type="ECO:0000256" key="4">
    <source>
        <dbReference type="PROSITE-ProRule" id="PRU01161"/>
    </source>
</evidence>
<dbReference type="Proteomes" id="UP000191448">
    <property type="component" value="Unassembled WGS sequence"/>
</dbReference>
<dbReference type="GO" id="GO:0016042">
    <property type="term" value="P:lipid catabolic process"/>
    <property type="evidence" value="ECO:0007669"/>
    <property type="project" value="UniProtKB-UniRule"/>
</dbReference>
<dbReference type="CDD" id="cd07208">
    <property type="entry name" value="Pat_hypo_Ecoli_yjju_like"/>
    <property type="match status" value="1"/>
</dbReference>
<dbReference type="OrthoDB" id="9802424at2"/>
<dbReference type="InterPro" id="IPR016035">
    <property type="entry name" value="Acyl_Trfase/lysoPLipase"/>
</dbReference>
<dbReference type="PANTHER" id="PTHR14226">
    <property type="entry name" value="NEUROPATHY TARGET ESTERASE/SWISS CHEESE D.MELANOGASTER"/>
    <property type="match status" value="1"/>
</dbReference>
<gene>
    <name evidence="6" type="ORF">CLTHE_15970</name>
</gene>
<evidence type="ECO:0000259" key="5">
    <source>
        <dbReference type="PROSITE" id="PS51635"/>
    </source>
</evidence>
<evidence type="ECO:0000256" key="2">
    <source>
        <dbReference type="ARBA" id="ARBA00022963"/>
    </source>
</evidence>
<dbReference type="Gene3D" id="3.40.1090.10">
    <property type="entry name" value="Cytosolic phospholipase A2 catalytic domain"/>
    <property type="match status" value="1"/>
</dbReference>
<keyword evidence="3 4" id="KW-0443">Lipid metabolism</keyword>
<protein>
    <submittedName>
        <fullName evidence="6">Patatin-like phospholipase</fullName>
    </submittedName>
</protein>
<feature type="active site" description="Nucleophile" evidence="4">
    <location>
        <position position="37"/>
    </location>
</feature>
<comment type="caution">
    <text evidence="6">The sequence shown here is derived from an EMBL/GenBank/DDBJ whole genome shotgun (WGS) entry which is preliminary data.</text>
</comment>
<evidence type="ECO:0000313" key="6">
    <source>
        <dbReference type="EMBL" id="OPX48025.1"/>
    </source>
</evidence>
<dbReference type="Pfam" id="PF01734">
    <property type="entry name" value="Patatin"/>
    <property type="match status" value="1"/>
</dbReference>
<dbReference type="GO" id="GO:0016787">
    <property type="term" value="F:hydrolase activity"/>
    <property type="evidence" value="ECO:0007669"/>
    <property type="project" value="UniProtKB-UniRule"/>
</dbReference>
<evidence type="ECO:0000256" key="1">
    <source>
        <dbReference type="ARBA" id="ARBA00022801"/>
    </source>
</evidence>
<dbReference type="RefSeq" id="WP_080022774.1">
    <property type="nucleotide sequence ID" value="NZ_LTAY01000037.1"/>
</dbReference>
<dbReference type="InterPro" id="IPR002641">
    <property type="entry name" value="PNPLA_dom"/>
</dbReference>
<evidence type="ECO:0000313" key="7">
    <source>
        <dbReference type="Proteomes" id="UP000191448"/>
    </source>
</evidence>
<dbReference type="SUPFAM" id="SSF52151">
    <property type="entry name" value="FabD/lysophospholipase-like"/>
    <property type="match status" value="1"/>
</dbReference>
<dbReference type="InterPro" id="IPR037483">
    <property type="entry name" value="YjjU-like"/>
</dbReference>
<feature type="short sequence motif" description="GXSXG" evidence="4">
    <location>
        <begin position="35"/>
        <end position="39"/>
    </location>
</feature>
<sequence length="281" mass="32167">MTSLILEGGTFRPIFSAGIMDALLDNDIMAPYCIGVSAGITNAFSYLSRQKRRNLEVLENFRNDKRYLSFRNLFNCRSIFGLDFVFDTIPNEINPFDYDTFNKYTGKVLVGVTNALTGKSEYLNGMELDKKCTMLRATCAIPMAFPSIMINGTPYFDGGLCDPIPIRKAIEDGADKHLIILTRPKSYKKEISRGVKITAKLLKRKYPKLTPVFLNRHEKYNETVKFCEQLEQEGKAIILRPSEEEKIESFEKDVKKLHEAYDNGYKLAMSRMDEIKKLFSN</sequence>